<feature type="compositionally biased region" description="Basic and acidic residues" evidence="1">
    <location>
        <begin position="1"/>
        <end position="15"/>
    </location>
</feature>
<feature type="non-terminal residue" evidence="2">
    <location>
        <position position="1"/>
    </location>
</feature>
<dbReference type="Proteomes" id="UP000296049">
    <property type="component" value="Unassembled WGS sequence"/>
</dbReference>
<reference evidence="3" key="1">
    <citation type="journal article" date="2013" name="Nat. Genet.">
        <title>The duck genome and transcriptome provide insight into an avian influenza virus reservoir species.</title>
        <authorList>
            <person name="Huang Y."/>
            <person name="Li Y."/>
            <person name="Burt D.W."/>
            <person name="Chen H."/>
            <person name="Zhang Y."/>
            <person name="Qian W."/>
            <person name="Kim H."/>
            <person name="Gan S."/>
            <person name="Zhao Y."/>
            <person name="Li J."/>
            <person name="Yi K."/>
            <person name="Feng H."/>
            <person name="Zhu P."/>
            <person name="Li B."/>
            <person name="Liu Q."/>
            <person name="Fairley S."/>
            <person name="Magor K.E."/>
            <person name="Du Z."/>
            <person name="Hu X."/>
            <person name="Goodman L."/>
            <person name="Tafer H."/>
            <person name="Vignal A."/>
            <person name="Lee T."/>
            <person name="Kim K.W."/>
            <person name="Sheng Z."/>
            <person name="An Y."/>
            <person name="Searle S."/>
            <person name="Herrero J."/>
            <person name="Groenen M.A."/>
            <person name="Crooijmans R.P."/>
            <person name="Faraut T."/>
            <person name="Cai Q."/>
            <person name="Webster R.G."/>
            <person name="Aldridge J.R."/>
            <person name="Warren W.C."/>
            <person name="Bartschat S."/>
            <person name="Kehr S."/>
            <person name="Marz M."/>
            <person name="Stadler P.F."/>
            <person name="Smith J."/>
            <person name="Kraus R.H."/>
            <person name="Zhao Y."/>
            <person name="Ren L."/>
            <person name="Fei J."/>
            <person name="Morisson M."/>
            <person name="Kaiser P."/>
            <person name="Griffin D.K."/>
            <person name="Rao M."/>
            <person name="Pitel F."/>
            <person name="Wang J."/>
            <person name="Li N."/>
        </authorList>
    </citation>
    <scope>NUCLEOTIDE SEQUENCE [LARGE SCALE GENOMIC DNA]</scope>
</reference>
<dbReference type="EMBL" id="KB742580">
    <property type="protein sequence ID" value="EOB06820.1"/>
    <property type="molecule type" value="Genomic_DNA"/>
</dbReference>
<protein>
    <submittedName>
        <fullName evidence="2">Uncharacterized protein</fullName>
    </submittedName>
</protein>
<feature type="non-terminal residue" evidence="2">
    <location>
        <position position="72"/>
    </location>
</feature>
<evidence type="ECO:0000313" key="3">
    <source>
        <dbReference type="Proteomes" id="UP000296049"/>
    </source>
</evidence>
<proteinExistence type="predicted"/>
<evidence type="ECO:0000256" key="1">
    <source>
        <dbReference type="SAM" id="MobiDB-lite"/>
    </source>
</evidence>
<accession>R0LYB7</accession>
<organism evidence="2 3">
    <name type="scientific">Anas platyrhynchos</name>
    <name type="common">Mallard</name>
    <name type="synonym">Anas boschas</name>
    <dbReference type="NCBI Taxonomy" id="8839"/>
    <lineage>
        <taxon>Eukaryota</taxon>
        <taxon>Metazoa</taxon>
        <taxon>Chordata</taxon>
        <taxon>Craniata</taxon>
        <taxon>Vertebrata</taxon>
        <taxon>Euteleostomi</taxon>
        <taxon>Archelosauria</taxon>
        <taxon>Archosauria</taxon>
        <taxon>Dinosauria</taxon>
        <taxon>Saurischia</taxon>
        <taxon>Theropoda</taxon>
        <taxon>Coelurosauria</taxon>
        <taxon>Aves</taxon>
        <taxon>Neognathae</taxon>
        <taxon>Galloanserae</taxon>
        <taxon>Anseriformes</taxon>
        <taxon>Anatidae</taxon>
        <taxon>Anatinae</taxon>
        <taxon>Anas</taxon>
    </lineage>
</organism>
<evidence type="ECO:0000313" key="2">
    <source>
        <dbReference type="EMBL" id="EOB06820.1"/>
    </source>
</evidence>
<keyword evidence="3" id="KW-1185">Reference proteome</keyword>
<dbReference type="AlphaFoldDB" id="R0LYB7"/>
<sequence>GPISSLEDRDSKATVHDLSAGTGGVLSHFPHPALTQDPQEREVSSAALETAQIKDKLKKRRMSEGLLAPQRG</sequence>
<name>R0LYB7_ANAPL</name>
<gene>
    <name evidence="2" type="ORF">Anapl_04845</name>
</gene>
<feature type="region of interest" description="Disordered" evidence="1">
    <location>
        <begin position="1"/>
        <end position="46"/>
    </location>
</feature>